<dbReference type="NCBIfam" id="TIGR01346">
    <property type="entry name" value="isocit_lyase"/>
    <property type="match status" value="1"/>
</dbReference>
<accession>A0AAD7VNY9</accession>
<keyword evidence="6" id="KW-0479">Metal-binding</keyword>
<dbReference type="PANTHER" id="PTHR21631">
    <property type="entry name" value="ISOCITRATE LYASE/MALATE SYNTHASE"/>
    <property type="match status" value="1"/>
</dbReference>
<keyword evidence="8" id="KW-1185">Reference proteome</keyword>
<dbReference type="Proteomes" id="UP001217417">
    <property type="component" value="Unassembled WGS sequence"/>
</dbReference>
<evidence type="ECO:0000256" key="5">
    <source>
        <dbReference type="PIRSR" id="PIRSR001362-2"/>
    </source>
</evidence>
<evidence type="ECO:0000256" key="2">
    <source>
        <dbReference type="ARBA" id="ARBA00023239"/>
    </source>
</evidence>
<dbReference type="PIRSF" id="PIRSF001362">
    <property type="entry name" value="Isocit_lyase"/>
    <property type="match status" value="1"/>
</dbReference>
<dbReference type="InterPro" id="IPR015813">
    <property type="entry name" value="Pyrv/PenolPyrv_kinase-like_dom"/>
</dbReference>
<dbReference type="EMBL" id="JARPMG010000012">
    <property type="protein sequence ID" value="KAJ8097042.1"/>
    <property type="molecule type" value="Genomic_DNA"/>
</dbReference>
<dbReference type="InterPro" id="IPR018523">
    <property type="entry name" value="Isocitrate_lyase_ph_CS"/>
</dbReference>
<dbReference type="InterPro" id="IPR040442">
    <property type="entry name" value="Pyrv_kinase-like_dom_sf"/>
</dbReference>
<proteinExistence type="inferred from homology"/>
<dbReference type="GO" id="GO:0005759">
    <property type="term" value="C:mitochondrial matrix"/>
    <property type="evidence" value="ECO:0007669"/>
    <property type="project" value="TreeGrafter"/>
</dbReference>
<dbReference type="RefSeq" id="XP_056040492.1">
    <property type="nucleotide sequence ID" value="XM_056185305.1"/>
</dbReference>
<evidence type="ECO:0000256" key="6">
    <source>
        <dbReference type="PIRSR" id="PIRSR001362-3"/>
    </source>
</evidence>
<dbReference type="AlphaFoldDB" id="A0AAD7VNY9"/>
<evidence type="ECO:0000313" key="7">
    <source>
        <dbReference type="EMBL" id="KAJ8097042.1"/>
    </source>
</evidence>
<dbReference type="InterPro" id="IPR006254">
    <property type="entry name" value="Isocitrate_lyase"/>
</dbReference>
<dbReference type="GO" id="GO:0046872">
    <property type="term" value="F:metal ion binding"/>
    <property type="evidence" value="ECO:0007669"/>
    <property type="project" value="UniProtKB-KW"/>
</dbReference>
<dbReference type="PANTHER" id="PTHR21631:SF13">
    <property type="entry name" value="MITOCHONDRIAL 2-METHYLISOCITRATE LYASE ICL2"/>
    <property type="match status" value="1"/>
</dbReference>
<feature type="binding site" evidence="5">
    <location>
        <begin position="127"/>
        <end position="129"/>
    </location>
    <ligand>
        <name>substrate</name>
    </ligand>
</feature>
<dbReference type="InterPro" id="IPR039556">
    <property type="entry name" value="ICL/PEPM"/>
</dbReference>
<comment type="caution">
    <text evidence="7">The sequence shown here is derived from an EMBL/GenBank/DDBJ whole genome shotgun (WGS) entry which is preliminary data.</text>
</comment>
<evidence type="ECO:0000256" key="3">
    <source>
        <dbReference type="PIRNR" id="PIRNR001362"/>
    </source>
</evidence>
<feature type="binding site" evidence="5">
    <location>
        <begin position="242"/>
        <end position="243"/>
    </location>
    <ligand>
        <name>substrate</name>
    </ligand>
</feature>
<organism evidence="7 8">
    <name type="scientific">Lipomyces tetrasporus</name>
    <dbReference type="NCBI Taxonomy" id="54092"/>
    <lineage>
        <taxon>Eukaryota</taxon>
        <taxon>Fungi</taxon>
        <taxon>Dikarya</taxon>
        <taxon>Ascomycota</taxon>
        <taxon>Saccharomycotina</taxon>
        <taxon>Lipomycetes</taxon>
        <taxon>Lipomycetales</taxon>
        <taxon>Lipomycetaceae</taxon>
        <taxon>Lipomyces</taxon>
    </lineage>
</organism>
<dbReference type="GO" id="GO:0004451">
    <property type="term" value="F:isocitrate lyase activity"/>
    <property type="evidence" value="ECO:0007669"/>
    <property type="project" value="InterPro"/>
</dbReference>
<reference evidence="7" key="1">
    <citation type="submission" date="2023-03" db="EMBL/GenBank/DDBJ databases">
        <title>Near-Complete genome sequence of Lipomyces tetrasporous NRRL Y-64009, an oleaginous yeast capable of growing on lignocellulosic hydrolysates.</title>
        <authorList>
            <consortium name="Lawrence Berkeley National Laboratory"/>
            <person name="Jagtap S.S."/>
            <person name="Liu J.-J."/>
            <person name="Walukiewicz H.E."/>
            <person name="Pangilinan J."/>
            <person name="Lipzen A."/>
            <person name="Ahrendt S."/>
            <person name="Koriabine M."/>
            <person name="Cobaugh K."/>
            <person name="Salamov A."/>
            <person name="Yoshinaga Y."/>
            <person name="Ng V."/>
            <person name="Daum C."/>
            <person name="Grigoriev I.V."/>
            <person name="Slininger P.J."/>
            <person name="Dien B.S."/>
            <person name="Jin Y.-S."/>
            <person name="Rao C.V."/>
        </authorList>
    </citation>
    <scope>NUCLEOTIDE SEQUENCE</scope>
    <source>
        <strain evidence="7">NRRL Y-64009</strain>
    </source>
</reference>
<dbReference type="Gene3D" id="1.10.10.850">
    <property type="match status" value="1"/>
</dbReference>
<sequence length="583" mass="64082">MIRVSHICRNLSTVYPKVSPFTPVSRLSMPSLDQESASLSAQIKQIEEWWATPRFKGITRPYSARDVATKSGTLSLPGPHQSSVQADKLFALFSERANQKLPVHTLGAIDPVQMTQMASNQEVLYVSGWACSSLLTTTNEVSPDLGDYPYDTVPNQVDRLFRAQQLHDRRAWHEWMSLSPEDRAARVLAGKGRVDYLRPIIADADTGHGGLSAVMKLAKLFAERGAAAIHIEDQLHGGKKCGHLAGKVVVPPSTNISRLIATRMQWDIMGTNNLLIARTDAESAKLLSSSVDPADHEFILGVTKKVKPLAQVLTEAEQKGITSTELNELESAWMSNAKLVTFDEAVTRELTAAGKSDQIESYLSQSKGLSNYDARALADSFLGPNSSFLFDWDAPRTREGHYHVRDGMAPALKRVLSYAPYADLLWLETKEPDVAQAKAIAAAIHRKFPGKWLVYNLSPSFNWSSRGFSDEDLKGFVWDLGKAGYVLQLISLAGLHSNATITFELSNRFKTDGMKAYVELIQRREKEIGCDVLTHQKWSGANYVDAILQNVQGGSSSTSSVGADSTEHSKGSLHSVALDTNII</sequence>
<feature type="binding site" evidence="5">
    <location>
        <position position="491"/>
    </location>
    <ligand>
        <name>substrate</name>
    </ligand>
</feature>
<dbReference type="GeneID" id="80880471"/>
<feature type="binding site" evidence="6">
    <location>
        <position position="203"/>
    </location>
    <ligand>
        <name>Mg(2+)</name>
        <dbReference type="ChEBI" id="CHEBI:18420"/>
    </ligand>
</feature>
<keyword evidence="2 3" id="KW-0456">Lyase</keyword>
<dbReference type="Gene3D" id="3.20.20.60">
    <property type="entry name" value="Phosphoenolpyruvate-binding domains"/>
    <property type="match status" value="1"/>
</dbReference>
<dbReference type="Pfam" id="PF00463">
    <property type="entry name" value="ICL"/>
    <property type="match status" value="1"/>
</dbReference>
<comment type="similarity">
    <text evidence="1 3">Belongs to the isocitrate lyase/PEP mutase superfamily. Isocitrate lyase family.</text>
</comment>
<name>A0AAD7VNY9_9ASCO</name>
<evidence type="ECO:0000256" key="4">
    <source>
        <dbReference type="PIRSR" id="PIRSR001362-1"/>
    </source>
</evidence>
<evidence type="ECO:0000256" key="1">
    <source>
        <dbReference type="ARBA" id="ARBA00005704"/>
    </source>
</evidence>
<keyword evidence="6" id="KW-0460">Magnesium</keyword>
<feature type="active site" description="Proton acceptor" evidence="4">
    <location>
        <position position="241"/>
    </location>
</feature>
<feature type="binding site" evidence="5">
    <location>
        <position position="278"/>
    </location>
    <ligand>
        <name>substrate</name>
    </ligand>
</feature>
<feature type="binding site" evidence="5">
    <location>
        <begin position="456"/>
        <end position="460"/>
    </location>
    <ligand>
        <name>substrate</name>
    </ligand>
</feature>
<dbReference type="SUPFAM" id="SSF51621">
    <property type="entry name" value="Phosphoenolpyruvate/pyruvate domain"/>
    <property type="match status" value="1"/>
</dbReference>
<dbReference type="GO" id="GO:0019629">
    <property type="term" value="P:propionate catabolic process, 2-methylcitrate cycle"/>
    <property type="evidence" value="ECO:0007669"/>
    <property type="project" value="TreeGrafter"/>
</dbReference>
<comment type="cofactor">
    <cofactor evidence="6">
        <name>Mg(2+)</name>
        <dbReference type="ChEBI" id="CHEBI:18420"/>
    </cofactor>
    <text evidence="6">Can also use Mn(2+) ion.</text>
</comment>
<dbReference type="GO" id="GO:0046421">
    <property type="term" value="F:methylisocitrate lyase activity"/>
    <property type="evidence" value="ECO:0007669"/>
    <property type="project" value="TreeGrafter"/>
</dbReference>
<gene>
    <name evidence="7" type="ORF">POJ06DRAFT_203089</name>
</gene>
<dbReference type="CDD" id="cd00377">
    <property type="entry name" value="ICL_PEPM"/>
    <property type="match status" value="1"/>
</dbReference>
<dbReference type="PROSITE" id="PS00161">
    <property type="entry name" value="ISOCITRATE_LYASE"/>
    <property type="match status" value="1"/>
</dbReference>
<evidence type="ECO:0000313" key="8">
    <source>
        <dbReference type="Proteomes" id="UP001217417"/>
    </source>
</evidence>
<dbReference type="FunFam" id="1.10.10.850:FF:000001">
    <property type="entry name" value="Isocitrate lyase"/>
    <property type="match status" value="1"/>
</dbReference>
<protein>
    <recommendedName>
        <fullName evidence="3">Isocitrate lyase</fullName>
    </recommendedName>
</protein>